<dbReference type="AlphaFoldDB" id="A0AAV0FWG6"/>
<feature type="compositionally biased region" description="Polar residues" evidence="1">
    <location>
        <begin position="159"/>
        <end position="174"/>
    </location>
</feature>
<dbReference type="PANTHER" id="PTHR33130">
    <property type="entry name" value="PUTATIVE (DUF1639)-RELATED"/>
    <property type="match status" value="1"/>
</dbReference>
<feature type="region of interest" description="Disordered" evidence="1">
    <location>
        <begin position="65"/>
        <end position="84"/>
    </location>
</feature>
<evidence type="ECO:0008006" key="4">
    <source>
        <dbReference type="Google" id="ProtNLM"/>
    </source>
</evidence>
<evidence type="ECO:0000313" key="2">
    <source>
        <dbReference type="EMBL" id="CAH9139887.1"/>
    </source>
</evidence>
<dbReference type="EMBL" id="CAMAPF010001020">
    <property type="protein sequence ID" value="CAH9139887.1"/>
    <property type="molecule type" value="Genomic_DNA"/>
</dbReference>
<accession>A0AAV0FWG6</accession>
<dbReference type="InterPro" id="IPR012438">
    <property type="entry name" value="DUF1639"/>
</dbReference>
<feature type="region of interest" description="Disordered" evidence="1">
    <location>
        <begin position="96"/>
        <end position="176"/>
    </location>
</feature>
<organism evidence="2 3">
    <name type="scientific">Cuscuta epithymum</name>
    <dbReference type="NCBI Taxonomy" id="186058"/>
    <lineage>
        <taxon>Eukaryota</taxon>
        <taxon>Viridiplantae</taxon>
        <taxon>Streptophyta</taxon>
        <taxon>Embryophyta</taxon>
        <taxon>Tracheophyta</taxon>
        <taxon>Spermatophyta</taxon>
        <taxon>Magnoliopsida</taxon>
        <taxon>eudicotyledons</taxon>
        <taxon>Gunneridae</taxon>
        <taxon>Pentapetalae</taxon>
        <taxon>asterids</taxon>
        <taxon>lamiids</taxon>
        <taxon>Solanales</taxon>
        <taxon>Convolvulaceae</taxon>
        <taxon>Cuscuteae</taxon>
        <taxon>Cuscuta</taxon>
        <taxon>Cuscuta subgen. Cuscuta</taxon>
    </lineage>
</organism>
<protein>
    <recommendedName>
        <fullName evidence="4">DUF1639 family protein</fullName>
    </recommendedName>
</protein>
<dbReference type="Pfam" id="PF07797">
    <property type="entry name" value="DUF1639"/>
    <property type="match status" value="1"/>
</dbReference>
<reference evidence="2" key="1">
    <citation type="submission" date="2022-07" db="EMBL/GenBank/DDBJ databases">
        <authorList>
            <person name="Macas J."/>
            <person name="Novak P."/>
            <person name="Neumann P."/>
        </authorList>
    </citation>
    <scope>NUCLEOTIDE SEQUENCE</scope>
</reference>
<gene>
    <name evidence="2" type="ORF">CEPIT_LOCUS37921</name>
</gene>
<proteinExistence type="predicted"/>
<dbReference type="PANTHER" id="PTHR33130:SF43">
    <property type="entry name" value="OS01G0688600 PROTEIN"/>
    <property type="match status" value="1"/>
</dbReference>
<dbReference type="Proteomes" id="UP001152523">
    <property type="component" value="Unassembled WGS sequence"/>
</dbReference>
<comment type="caution">
    <text evidence="2">The sequence shown here is derived from an EMBL/GenBank/DDBJ whole genome shotgun (WGS) entry which is preliminary data.</text>
</comment>
<sequence>MVAERKEEEDMYWEVSMAMDSQRSNPPLHNFTLPLKWGKQKLLRCGKPDSMGRFPAVHRRFHTLSPEMSLGKQSGSESDSGLPRLGLDEAVLGVGVLKNGPTSGGRELPAEVAEGRLEEEDSEERLPPAPTTVTNTISPVGPSEPARPWNLRTRRPGSKQPNGSTAASGESNSGFMIDITMPPLMTEDKSPRVRCSSATASVPAAAARVFPVRENGERAKFAVTLSRQEIEEDFAAILRHRPSRRPKKRAKNIQRNLDSLFPGLWLTEISADMYKVTDDK</sequence>
<evidence type="ECO:0000256" key="1">
    <source>
        <dbReference type="SAM" id="MobiDB-lite"/>
    </source>
</evidence>
<keyword evidence="3" id="KW-1185">Reference proteome</keyword>
<evidence type="ECO:0000313" key="3">
    <source>
        <dbReference type="Proteomes" id="UP001152523"/>
    </source>
</evidence>
<name>A0AAV0FWG6_9ASTE</name>